<dbReference type="GO" id="GO:0016614">
    <property type="term" value="F:oxidoreductase activity, acting on CH-OH group of donors"/>
    <property type="evidence" value="ECO:0007669"/>
    <property type="project" value="InterPro"/>
</dbReference>
<keyword evidence="5" id="KW-1133">Transmembrane helix</keyword>
<evidence type="ECO:0000256" key="5">
    <source>
        <dbReference type="ARBA" id="ARBA00022989"/>
    </source>
</evidence>
<protein>
    <recommendedName>
        <fullName evidence="11">GB1/RHD3-type G domain-containing protein</fullName>
    </recommendedName>
</protein>
<comment type="caution">
    <text evidence="12">The sequence shown here is derived from an EMBL/GenBank/DDBJ whole genome shotgun (WGS) entry which is preliminary data.</text>
</comment>
<dbReference type="InterPro" id="IPR007867">
    <property type="entry name" value="GMC_OxRtase_C"/>
</dbReference>
<sequence length="1348" mass="148562">MDKECCSTHLLDGDGNFNVEGVDYFMKEVKLSECGLSYAVVAIMGPQSSGKSTLMNHLFGTNFREMDAFKGRHASQTTKGIWMARCVGMEPCTVVMDLEGTDGRERGEDDTAFEKQSSLFALAVSDIVLINMWCHDIGREQAANKPLLKTVFQASYWVRVMMRLFSPRKTTLLFVIRDKTRTPLENLEPVLREDIQKVHFVKLFNIWDSVPKPEAHRETPLSDFFNVEVVALSSFEEKEEQFKEQVASLRQRFHQSIAPGGLAGDRRGVVPASGFSFSAQQIWKVIKENKDLDLPAHKVMVATVRCDEISNEKFSSFSENALVQPAYQSMLGHIRSGALDKFKEAFNNALNEGKGFSAASRDCAKHCISQFDEEAEGVHIEQSNWDSSKVREKLGRDIEAHVESVRTAKLSELTSTYETKLDEALSAPVEALLDGASNDTWLAIRKLLQREKEKAVSGFSGSLTGFEMDNATKDKMVSKLETHARGIVEAKAKEEAGRVLIRMKDRFTTLFSHDADSMPRVWTGKEDVRGITKTARSASLKLLSIMSAIRLEDDADNIESLLSLALMDPKGAASGNRSITADPLASSSWEKIPPTRTLLTPVQCKSLWRQFKTETEYTVGQAITAQEANKRNNNWLPPPWAIFALLILGFNEFMTLLRNPLYLGVLFMIFLLLKAVWVQMDVSNEFRLGVLPGILSVSTKFLPTIMNLVKKLAEEGTAAATTNPNRNASTQSNSSEFFTCAQLYGCCSLSHSLKHFPTPFCSIKPFPQFSPKLISNSESAGAEYDHPAQYRYPFIKPASSFSSQPSSAAGVDPAAAYDYIVVGGGTAGCPLAATLSRNYSVLLLERGGTPFANSNVSFLQNFHISLADTSEKSASQMFVSTDGVFNARARVLGGGTAINAGFYTRASASEIEKAGWDAELVNESYPWIENQIVHRPDFGPWQRAISDSLLEAGVSPFNGFTYDHLYGTKVGGTIFDRFGRRHTAAELLASANPDNLHVLVRATVQKIEFDTTGKRPRAVGVIFKDENGKAHTAVLSRRARSEVIVSSGAIGSPQLLLLSGIGPKADLEKLKIPVVLDNWFVGKNVSDNPMNSIFVPSKTPVKQSLIQTVGITKVGVYIEASSGFGQSENSIHCNHGLASAEIGQLSTIPPKQRTHAAIHEFRNRKQNLPVEAFQGGFILEKVARPLSQGKVTLSNTNVDSNPTVTFNYFSHPADLARCVEGLRVVEKLVKSKPFADYTQLEDHAMEKLINMSIEANINLIPRHTNDTTSLEQFCKDTVITIWHYHGGCHVGKVVDPEYKVLGVGRLRVVDTSTFFDSPGTNPQATVMMLGRYVGVKILRGRLGEAAGV</sequence>
<dbReference type="Gene3D" id="3.50.50.60">
    <property type="entry name" value="FAD/NAD(P)-binding domain"/>
    <property type="match status" value="1"/>
</dbReference>
<dbReference type="InterPro" id="IPR008803">
    <property type="entry name" value="RHD3/Sey1"/>
</dbReference>
<evidence type="ECO:0000256" key="4">
    <source>
        <dbReference type="ARBA" id="ARBA00022824"/>
    </source>
</evidence>
<dbReference type="GO" id="GO:0016320">
    <property type="term" value="P:endoplasmic reticulum membrane fusion"/>
    <property type="evidence" value="ECO:0007669"/>
    <property type="project" value="TreeGrafter"/>
</dbReference>
<keyword evidence="4" id="KW-0256">Endoplasmic reticulum</keyword>
<name>A0A8X8YC30_SALSN</name>
<keyword evidence="6" id="KW-0175">Coiled coil</keyword>
<evidence type="ECO:0000256" key="3">
    <source>
        <dbReference type="ARBA" id="ARBA00022801"/>
    </source>
</evidence>
<dbReference type="CDD" id="cd01851">
    <property type="entry name" value="GBP"/>
    <property type="match status" value="1"/>
</dbReference>
<dbReference type="InterPro" id="IPR036188">
    <property type="entry name" value="FAD/NAD-bd_sf"/>
</dbReference>
<evidence type="ECO:0000256" key="8">
    <source>
        <dbReference type="ARBA" id="ARBA00023136"/>
    </source>
</evidence>
<keyword evidence="1" id="KW-0812">Transmembrane</keyword>
<keyword evidence="3" id="KW-0378">Hydrolase</keyword>
<keyword evidence="10" id="KW-0274">FAD</keyword>
<dbReference type="FunFam" id="3.40.50.300:FF:002271">
    <property type="entry name" value="Protein ROOT HAIR DEFECTIVE 3 homolog"/>
    <property type="match status" value="1"/>
</dbReference>
<evidence type="ECO:0000259" key="11">
    <source>
        <dbReference type="PROSITE" id="PS51715"/>
    </source>
</evidence>
<dbReference type="Pfam" id="PF05199">
    <property type="entry name" value="GMC_oxred_C"/>
    <property type="match status" value="1"/>
</dbReference>
<keyword evidence="10" id="KW-0285">Flavoprotein</keyword>
<evidence type="ECO:0000313" key="13">
    <source>
        <dbReference type="Proteomes" id="UP000298416"/>
    </source>
</evidence>
<dbReference type="SUPFAM" id="SSF52540">
    <property type="entry name" value="P-loop containing nucleoside triphosphate hydrolases"/>
    <property type="match status" value="1"/>
</dbReference>
<dbReference type="PROSITE" id="PS00624">
    <property type="entry name" value="GMC_OXRED_2"/>
    <property type="match status" value="1"/>
</dbReference>
<evidence type="ECO:0000313" key="12">
    <source>
        <dbReference type="EMBL" id="KAG6428899.1"/>
    </source>
</evidence>
<gene>
    <name evidence="12" type="ORF">SASPL_106938</name>
</gene>
<dbReference type="InterPro" id="IPR027417">
    <property type="entry name" value="P-loop_NTPase"/>
</dbReference>
<dbReference type="Pfam" id="PF05879">
    <property type="entry name" value="RHD3_GTPase"/>
    <property type="match status" value="1"/>
</dbReference>
<proteinExistence type="inferred from homology"/>
<dbReference type="InterPro" id="IPR000172">
    <property type="entry name" value="GMC_OxRdtase_N"/>
</dbReference>
<dbReference type="GO" id="GO:0050660">
    <property type="term" value="F:flavin adenine dinucleotide binding"/>
    <property type="evidence" value="ECO:0007669"/>
    <property type="project" value="InterPro"/>
</dbReference>
<comment type="similarity">
    <text evidence="9">Belongs to the TRAFAC class dynamin-like GTPase superfamily. GB1/RHD3 GTPase family.</text>
</comment>
<accession>A0A8X8YC30</accession>
<evidence type="ECO:0000256" key="7">
    <source>
        <dbReference type="ARBA" id="ARBA00023134"/>
    </source>
</evidence>
<feature type="domain" description="GB1/RHD3-type G" evidence="11">
    <location>
        <begin position="35"/>
        <end position="266"/>
    </location>
</feature>
<keyword evidence="13" id="KW-1185">Reference proteome</keyword>
<dbReference type="PROSITE" id="PS51715">
    <property type="entry name" value="G_GB1_RHD3"/>
    <property type="match status" value="1"/>
</dbReference>
<keyword evidence="8" id="KW-0472">Membrane</keyword>
<dbReference type="PANTHER" id="PTHR45923:SF2">
    <property type="entry name" value="PROTEIN SEY1"/>
    <property type="match status" value="1"/>
</dbReference>
<comment type="similarity">
    <text evidence="10">Belongs to the GMC oxidoreductase family.</text>
</comment>
<dbReference type="Gene3D" id="3.30.410.40">
    <property type="match status" value="1"/>
</dbReference>
<organism evidence="12">
    <name type="scientific">Salvia splendens</name>
    <name type="common">Scarlet sage</name>
    <dbReference type="NCBI Taxonomy" id="180675"/>
    <lineage>
        <taxon>Eukaryota</taxon>
        <taxon>Viridiplantae</taxon>
        <taxon>Streptophyta</taxon>
        <taxon>Embryophyta</taxon>
        <taxon>Tracheophyta</taxon>
        <taxon>Spermatophyta</taxon>
        <taxon>Magnoliopsida</taxon>
        <taxon>eudicotyledons</taxon>
        <taxon>Gunneridae</taxon>
        <taxon>Pentapetalae</taxon>
        <taxon>asterids</taxon>
        <taxon>lamiids</taxon>
        <taxon>Lamiales</taxon>
        <taxon>Lamiaceae</taxon>
        <taxon>Nepetoideae</taxon>
        <taxon>Mentheae</taxon>
        <taxon>Salviinae</taxon>
        <taxon>Salvia</taxon>
        <taxon>Salvia subgen. Calosphace</taxon>
        <taxon>core Calosphace</taxon>
    </lineage>
</organism>
<evidence type="ECO:0000256" key="10">
    <source>
        <dbReference type="RuleBase" id="RU003968"/>
    </source>
</evidence>
<dbReference type="GO" id="GO:0003924">
    <property type="term" value="F:GTPase activity"/>
    <property type="evidence" value="ECO:0007669"/>
    <property type="project" value="TreeGrafter"/>
</dbReference>
<dbReference type="EMBL" id="PNBA02000003">
    <property type="protein sequence ID" value="KAG6428899.1"/>
    <property type="molecule type" value="Genomic_DNA"/>
</dbReference>
<dbReference type="PANTHER" id="PTHR45923">
    <property type="entry name" value="PROTEIN SEY1"/>
    <property type="match status" value="1"/>
</dbReference>
<dbReference type="InterPro" id="IPR046758">
    <property type="entry name" value="Sey1/RHD3-like_3HB"/>
</dbReference>
<reference evidence="12" key="2">
    <citation type="submission" date="2020-08" db="EMBL/GenBank/DDBJ databases">
        <title>Plant Genome Project.</title>
        <authorList>
            <person name="Zhang R.-G."/>
        </authorList>
    </citation>
    <scope>NUCLEOTIDE SEQUENCE</scope>
    <source>
        <strain evidence="12">Huo1</strain>
        <tissue evidence="12">Leaf</tissue>
    </source>
</reference>
<reference evidence="12" key="1">
    <citation type="submission" date="2018-01" db="EMBL/GenBank/DDBJ databases">
        <authorList>
            <person name="Mao J.F."/>
        </authorList>
    </citation>
    <scope>NUCLEOTIDE SEQUENCE</scope>
    <source>
        <strain evidence="12">Huo1</strain>
        <tissue evidence="12">Leaf</tissue>
    </source>
</reference>
<dbReference type="GO" id="GO:0005783">
    <property type="term" value="C:endoplasmic reticulum"/>
    <property type="evidence" value="ECO:0007669"/>
    <property type="project" value="TreeGrafter"/>
</dbReference>
<keyword evidence="7" id="KW-0342">GTP-binding</keyword>
<dbReference type="Pfam" id="PF00732">
    <property type="entry name" value="GMC_oxred_N"/>
    <property type="match status" value="1"/>
</dbReference>
<evidence type="ECO:0000256" key="2">
    <source>
        <dbReference type="ARBA" id="ARBA00022741"/>
    </source>
</evidence>
<dbReference type="Proteomes" id="UP000298416">
    <property type="component" value="Unassembled WGS sequence"/>
</dbReference>
<dbReference type="SUPFAM" id="SSF54373">
    <property type="entry name" value="FAD-linked reductases, C-terminal domain"/>
    <property type="match status" value="1"/>
</dbReference>
<dbReference type="GO" id="GO:0005525">
    <property type="term" value="F:GTP binding"/>
    <property type="evidence" value="ECO:0007669"/>
    <property type="project" value="UniProtKB-KW"/>
</dbReference>
<dbReference type="InterPro" id="IPR030386">
    <property type="entry name" value="G_GB1_RHD3_dom"/>
</dbReference>
<evidence type="ECO:0000256" key="1">
    <source>
        <dbReference type="ARBA" id="ARBA00022692"/>
    </source>
</evidence>
<dbReference type="Pfam" id="PF20428">
    <property type="entry name" value="Sey1_3HB"/>
    <property type="match status" value="1"/>
</dbReference>
<dbReference type="PROSITE" id="PS00623">
    <property type="entry name" value="GMC_OXRED_1"/>
    <property type="match status" value="1"/>
</dbReference>
<dbReference type="Gene3D" id="3.40.50.300">
    <property type="entry name" value="P-loop containing nucleotide triphosphate hydrolases"/>
    <property type="match status" value="1"/>
</dbReference>
<evidence type="ECO:0000256" key="6">
    <source>
        <dbReference type="ARBA" id="ARBA00023054"/>
    </source>
</evidence>
<keyword evidence="2" id="KW-0547">Nucleotide-binding</keyword>
<evidence type="ECO:0000256" key="9">
    <source>
        <dbReference type="PROSITE-ProRule" id="PRU01052"/>
    </source>
</evidence>
<dbReference type="SUPFAM" id="SSF51905">
    <property type="entry name" value="FAD/NAD(P)-binding domain"/>
    <property type="match status" value="1"/>
</dbReference>